<dbReference type="EMBL" id="STGX01000006">
    <property type="protein sequence ID" value="THV28974.1"/>
    <property type="molecule type" value="Genomic_DNA"/>
</dbReference>
<accession>A0A4S8PL05</accession>
<dbReference type="AlphaFoldDB" id="A0A4S8PL05"/>
<feature type="signal peptide" evidence="1">
    <location>
        <begin position="1"/>
        <end position="26"/>
    </location>
</feature>
<evidence type="ECO:0008006" key="4">
    <source>
        <dbReference type="Google" id="ProtNLM"/>
    </source>
</evidence>
<evidence type="ECO:0000313" key="2">
    <source>
        <dbReference type="EMBL" id="THV28974.1"/>
    </source>
</evidence>
<organism evidence="2 3">
    <name type="scientific">Glycomyces paridis</name>
    <dbReference type="NCBI Taxonomy" id="2126555"/>
    <lineage>
        <taxon>Bacteria</taxon>
        <taxon>Bacillati</taxon>
        <taxon>Actinomycetota</taxon>
        <taxon>Actinomycetes</taxon>
        <taxon>Glycomycetales</taxon>
        <taxon>Glycomycetaceae</taxon>
        <taxon>Glycomyces</taxon>
    </lineage>
</organism>
<dbReference type="Proteomes" id="UP000305792">
    <property type="component" value="Unassembled WGS sequence"/>
</dbReference>
<keyword evidence="1" id="KW-0732">Signal</keyword>
<feature type="chain" id="PRO_5038598212" description="Endonuclease/exonuclease/phosphatase domain-containing protein" evidence="1">
    <location>
        <begin position="27"/>
        <end position="744"/>
    </location>
</feature>
<dbReference type="PANTHER" id="PTHR42834:SF1">
    <property type="entry name" value="ENDONUCLEASE_EXONUCLEASE_PHOSPHATASE FAMILY PROTEIN (AFU_ORTHOLOGUE AFUA_3G09210)"/>
    <property type="match status" value="1"/>
</dbReference>
<dbReference type="InterPro" id="IPR036691">
    <property type="entry name" value="Endo/exonu/phosph_ase_sf"/>
</dbReference>
<dbReference type="SUPFAM" id="SSF56219">
    <property type="entry name" value="DNase I-like"/>
    <property type="match status" value="1"/>
</dbReference>
<reference evidence="2 3" key="1">
    <citation type="journal article" date="2018" name="Int. J. Syst. Evol. Microbiol.">
        <title>Glycomyces paridis sp. nov., isolated from the medicinal plant Paris polyphylla.</title>
        <authorList>
            <person name="Fang X.M."/>
            <person name="Bai J.L."/>
            <person name="Su J."/>
            <person name="Zhao L.L."/>
            <person name="Liu H.Y."/>
            <person name="Ma B.P."/>
            <person name="Zhang Y.Q."/>
            <person name="Yu L.Y."/>
        </authorList>
    </citation>
    <scope>NUCLEOTIDE SEQUENCE [LARGE SCALE GENOMIC DNA]</scope>
    <source>
        <strain evidence="2 3">CPCC 204357</strain>
    </source>
</reference>
<evidence type="ECO:0000313" key="3">
    <source>
        <dbReference type="Proteomes" id="UP000305792"/>
    </source>
</evidence>
<dbReference type="PANTHER" id="PTHR42834">
    <property type="entry name" value="ENDONUCLEASE/EXONUCLEASE/PHOSPHATASE FAMILY PROTEIN (AFU_ORTHOLOGUE AFUA_3G09210)"/>
    <property type="match status" value="1"/>
</dbReference>
<evidence type="ECO:0000256" key="1">
    <source>
        <dbReference type="SAM" id="SignalP"/>
    </source>
</evidence>
<dbReference type="CDD" id="cd04486">
    <property type="entry name" value="YhcR_OBF_like"/>
    <property type="match status" value="1"/>
</dbReference>
<sequence length="744" mass="79514">MQFPRARLAAAAASALIVGASGFAFASQAQADIDVIAIGEVQGSIAEGDADFTSPRAGETVYVQGVVTQETLDPAGNKGFFLQERADATDGDPLSSDGIFVFNNKYATVRTLNGSPAQAELGANWTVKVGDEIVVRAVVGTYYGNIQFSGGSTYVYDVVETGLDPLAVVAAPEIDPPDEARASTEYFRRHLGMQMTVPADSVVTAGRDVFASTGGEVWAMRGDSAAAAQEGYAARAYRDAHPLDTAEGAFDDGNGYLFVMGDLGIRATEGNLDAIIAPAKTYDVVTEANAGGVYLSYSKYTVEVAEDLALEGGFDPAGNEPVEPAGRNEAAIGSYNIENLYDLRDNPNSECDFEGDAGCVDPEDPEGNVDAPFDYVPATYEEYQARMEREAAQIVDDLHSPAILMTQEGEAQDVCSVNPEWTKRSDLGEDRLVCDLVNTGDANEFSDGAPDSLQELALLIAEYGGPTYQAVGDLDSADTRGIMTGFLYQPKLAGLSKARHWDPVLGDEPEVDYPTEPDAINADVQNPKALNAALPDAVIDQCTGSGVYACNGFDVFSRPSQVAKFYLKDKHGRPASEIYLINNHFSSGPNTRVLHRTEQANYLAAISAAILEDDRKANVLAGGDLNVFPRPDDPFAEGQTIAGDWTGPSDQLAGLYEDSGLSSLYDVMVEDHPEAAYSYTYLGQAQTLDQMWASPRLLKRVESAVSAHINADYPADAYAFGEEPAYGAYGVSDHDPEVVTVRLR</sequence>
<dbReference type="OrthoDB" id="1016457at2"/>
<proteinExistence type="predicted"/>
<dbReference type="RefSeq" id="WP_136529469.1">
    <property type="nucleotide sequence ID" value="NZ_STGX01000006.1"/>
</dbReference>
<dbReference type="Gene3D" id="3.60.10.10">
    <property type="entry name" value="Endonuclease/exonuclease/phosphatase"/>
    <property type="match status" value="1"/>
</dbReference>
<gene>
    <name evidence="2" type="ORF">E9998_09475</name>
</gene>
<keyword evidence="3" id="KW-1185">Reference proteome</keyword>
<protein>
    <recommendedName>
        <fullName evidence="4">Endonuclease/exonuclease/phosphatase domain-containing protein</fullName>
    </recommendedName>
</protein>
<name>A0A4S8PL05_9ACTN</name>
<comment type="caution">
    <text evidence="2">The sequence shown here is derived from an EMBL/GenBank/DDBJ whole genome shotgun (WGS) entry which is preliminary data.</text>
</comment>